<name>A0A1N7KVN4_9RHOB</name>
<dbReference type="Proteomes" id="UP000186684">
    <property type="component" value="Unassembled WGS sequence"/>
</dbReference>
<accession>A0A1N7KVN4</accession>
<evidence type="ECO:0000256" key="1">
    <source>
        <dbReference type="SAM" id="Phobius"/>
    </source>
</evidence>
<dbReference type="AlphaFoldDB" id="A0A1N7KVN4"/>
<dbReference type="OrthoDB" id="7822309at2"/>
<feature type="transmembrane region" description="Helical" evidence="1">
    <location>
        <begin position="109"/>
        <end position="131"/>
    </location>
</feature>
<proteinExistence type="predicted"/>
<evidence type="ECO:0000313" key="3">
    <source>
        <dbReference type="Proteomes" id="UP000186684"/>
    </source>
</evidence>
<evidence type="ECO:0000313" key="2">
    <source>
        <dbReference type="EMBL" id="SIS65601.1"/>
    </source>
</evidence>
<organism evidence="2 3">
    <name type="scientific">Roseivivax lentus</name>
    <dbReference type="NCBI Taxonomy" id="633194"/>
    <lineage>
        <taxon>Bacteria</taxon>
        <taxon>Pseudomonadati</taxon>
        <taxon>Pseudomonadota</taxon>
        <taxon>Alphaproteobacteria</taxon>
        <taxon>Rhodobacterales</taxon>
        <taxon>Roseobacteraceae</taxon>
        <taxon>Roseivivax</taxon>
    </lineage>
</organism>
<keyword evidence="1" id="KW-0472">Membrane</keyword>
<dbReference type="RefSeq" id="WP_076445359.1">
    <property type="nucleotide sequence ID" value="NZ_FTOQ01000002.1"/>
</dbReference>
<dbReference type="EMBL" id="FTOQ01000002">
    <property type="protein sequence ID" value="SIS65601.1"/>
    <property type="molecule type" value="Genomic_DNA"/>
</dbReference>
<keyword evidence="3" id="KW-1185">Reference proteome</keyword>
<keyword evidence="1" id="KW-0812">Transmembrane</keyword>
<sequence>MTALSQYQRLEASGLWRADAQAQRREVVVSLGDASLTITDLKDQPVAHWSLAAVRRATPKGDMPTIYHPDGDPGETLELDASGAEMIAAIDKVLRAIERSRPSPGKLRLWIGGGIAACVVTAAIVWLPGALLDYSSDVVPPVKRDEIGTALLDRIQRVAGQPCAAPEAEEALRALGRRVLGDGRGGDLVVLRGGIAQTAHLPGGLILVNHTLVEDPDDPDVTAGFVLAEAVRAERSDPLVDLLETAGLFATLKLLTTGELPPAALDAYAEDLLSNARPPVDPARLLPAFAAAELRSSPYAYALDMTGETTLALIEADPRGADGSRLVLTDAEWVRLQGICTR</sequence>
<gene>
    <name evidence="2" type="ORF">SAMN05421759_102108</name>
</gene>
<dbReference type="STRING" id="633194.SAMN05421759_102108"/>
<keyword evidence="1" id="KW-1133">Transmembrane helix</keyword>
<protein>
    <submittedName>
        <fullName evidence="2">Uncharacterized protein</fullName>
    </submittedName>
</protein>
<reference evidence="3" key="1">
    <citation type="submission" date="2017-01" db="EMBL/GenBank/DDBJ databases">
        <authorList>
            <person name="Varghese N."/>
            <person name="Submissions S."/>
        </authorList>
    </citation>
    <scope>NUCLEOTIDE SEQUENCE [LARGE SCALE GENOMIC DNA]</scope>
    <source>
        <strain evidence="3">DSM 29430</strain>
    </source>
</reference>